<feature type="compositionally biased region" description="Low complexity" evidence="4">
    <location>
        <begin position="28"/>
        <end position="37"/>
    </location>
</feature>
<dbReference type="Pfam" id="PF01535">
    <property type="entry name" value="PPR"/>
    <property type="match status" value="2"/>
</dbReference>
<dbReference type="GeneID" id="111013583"/>
<dbReference type="InterPro" id="IPR011990">
    <property type="entry name" value="TPR-like_helical_dom_sf"/>
</dbReference>
<evidence type="ECO:0000313" key="6">
    <source>
        <dbReference type="Proteomes" id="UP000504603"/>
    </source>
</evidence>
<dbReference type="PROSITE" id="PS51375">
    <property type="entry name" value="PPR"/>
    <property type="match status" value="6"/>
</dbReference>
<dbReference type="Gene3D" id="1.25.40.10">
    <property type="entry name" value="Tetratricopeptide repeat domain"/>
    <property type="match status" value="3"/>
</dbReference>
<feature type="repeat" description="PPR" evidence="3">
    <location>
        <begin position="328"/>
        <end position="358"/>
    </location>
</feature>
<feature type="compositionally biased region" description="Basic residues" evidence="4">
    <location>
        <begin position="17"/>
        <end position="27"/>
    </location>
</feature>
<dbReference type="InterPro" id="IPR002885">
    <property type="entry name" value="PPR_rpt"/>
</dbReference>
<dbReference type="RefSeq" id="XP_022143740.1">
    <property type="nucleotide sequence ID" value="XM_022288048.1"/>
</dbReference>
<proteinExistence type="inferred from homology"/>
<evidence type="ECO:0000256" key="3">
    <source>
        <dbReference type="PROSITE-ProRule" id="PRU00708"/>
    </source>
</evidence>
<feature type="repeat" description="PPR" evidence="3">
    <location>
        <begin position="550"/>
        <end position="584"/>
    </location>
</feature>
<evidence type="ECO:0000256" key="2">
    <source>
        <dbReference type="ARBA" id="ARBA00022737"/>
    </source>
</evidence>
<dbReference type="PANTHER" id="PTHR47447">
    <property type="entry name" value="OS03G0856100 PROTEIN"/>
    <property type="match status" value="1"/>
</dbReference>
<sequence length="848" mass="95152">MRVFLILGSSSASIAGPRHHRHSHSKPPKSSLSNLSPTGKHSPLSSRPSTLHSRPPLLSSVQWDIAGASSGGRTPLRHYADVASKLAERGKLEDFAMVVESVVVAGVEPSHFTAVLTVELVATGISRCLREGKLWTVVQVLRKVEELGISAVGLCDKSAVESLKRDCRRLAKSGELEELVEFMEVLSGFGFSIKELMKPSEVIKLCVDCRNPKMAIRYASILPHADILFCTTINEFGKKRDLKSAFMAYSESKANMNGPNMYIYRTIIDVCGLCGDFKKSRNIYQDLISQNVTPNIYVFNSLMNVNAHDLNYTFQLYKNMQNLGVPADMASYNIVLKACCLAGRVDLAQDVYREVKHLETTGVLKLDVFTYSTIVKVFADAKLWKMALRVKEDMQSAGVSPNMVTWSSLISSCANSGLVELAIQLFEEMILCGCEPNAQCCNILLHACVEARQFDRAFRLFRSWRAKEVWDDMERKNSTNSNLNADLTSQLCTTNMTNAPFHAHQINFVGDFAFKPTITTYNILMKACGTDYYHAKALMEEMRSVGLTPNHISWSILIDICGGSHDVESAVQILTTMRMAGVDPDVVAYTTAIKVCVEGKNWKLAFSLFEEMKRFEIQPNLVTYSTLLRARSTYGSLREVQQCLAIYQDMRKSRFKSNDHYLKELIAEWCEGVIQNDSQQQGEINPCKKIDIGKPRGLILEKVAEHLQKSFTESLAIDLQELTKVEARIVVLAVLRMIKENYALGESVKDDILIILEVSKVETDLVQQNFEVRDAITKLLQDELGLEVLPARPTVALHKVTDSESSNMSNTKLKGIIGRNKYSTRRPADVQRLKVTRKSLQHWLQRNR</sequence>
<feature type="repeat" description="PPR" evidence="3">
    <location>
        <begin position="402"/>
        <end position="436"/>
    </location>
</feature>
<dbReference type="Proteomes" id="UP000504603">
    <property type="component" value="Unplaced"/>
</dbReference>
<feature type="domain" description="PROP1-like PPR" evidence="5">
    <location>
        <begin position="230"/>
        <end position="363"/>
    </location>
</feature>
<evidence type="ECO:0000256" key="4">
    <source>
        <dbReference type="SAM" id="MobiDB-lite"/>
    </source>
</evidence>
<gene>
    <name evidence="7" type="primary">LOC111013583</name>
</gene>
<keyword evidence="6" id="KW-1185">Reference proteome</keyword>
<reference evidence="7" key="1">
    <citation type="submission" date="2025-08" db="UniProtKB">
        <authorList>
            <consortium name="RefSeq"/>
        </authorList>
    </citation>
    <scope>IDENTIFICATION</scope>
    <source>
        <strain evidence="7">OHB3-1</strain>
    </source>
</reference>
<feature type="region of interest" description="Disordered" evidence="4">
    <location>
        <begin position="14"/>
        <end position="55"/>
    </location>
</feature>
<evidence type="ECO:0000256" key="1">
    <source>
        <dbReference type="ARBA" id="ARBA00007626"/>
    </source>
</evidence>
<feature type="compositionally biased region" description="Polar residues" evidence="4">
    <location>
        <begin position="43"/>
        <end position="52"/>
    </location>
</feature>
<dbReference type="KEGG" id="mcha:111013583"/>
<dbReference type="AlphaFoldDB" id="A0A6J1CPM4"/>
<dbReference type="NCBIfam" id="TIGR00756">
    <property type="entry name" value="PPR"/>
    <property type="match status" value="6"/>
</dbReference>
<evidence type="ECO:0000313" key="7">
    <source>
        <dbReference type="RefSeq" id="XP_022143740.1"/>
    </source>
</evidence>
<accession>A0A6J1CPM4</accession>
<dbReference type="InterPro" id="IPR033443">
    <property type="entry name" value="PROP1-like_PPR_dom"/>
</dbReference>
<protein>
    <submittedName>
        <fullName evidence="7">Pentatricopeptide repeat-containing protein At5g02830, chloroplastic</fullName>
    </submittedName>
</protein>
<name>A0A6J1CPM4_MOMCH</name>
<keyword evidence="2" id="KW-0677">Repeat</keyword>
<feature type="repeat" description="PPR" evidence="3">
    <location>
        <begin position="260"/>
        <end position="294"/>
    </location>
</feature>
<dbReference type="Pfam" id="PF13041">
    <property type="entry name" value="PPR_2"/>
    <property type="match status" value="2"/>
</dbReference>
<dbReference type="OrthoDB" id="185373at2759"/>
<feature type="repeat" description="PPR" evidence="3">
    <location>
        <begin position="585"/>
        <end position="619"/>
    </location>
</feature>
<organism evidence="6 7">
    <name type="scientific">Momordica charantia</name>
    <name type="common">Bitter gourd</name>
    <name type="synonym">Balsam pear</name>
    <dbReference type="NCBI Taxonomy" id="3673"/>
    <lineage>
        <taxon>Eukaryota</taxon>
        <taxon>Viridiplantae</taxon>
        <taxon>Streptophyta</taxon>
        <taxon>Embryophyta</taxon>
        <taxon>Tracheophyta</taxon>
        <taxon>Spermatophyta</taxon>
        <taxon>Magnoliopsida</taxon>
        <taxon>eudicotyledons</taxon>
        <taxon>Gunneridae</taxon>
        <taxon>Pentapetalae</taxon>
        <taxon>rosids</taxon>
        <taxon>fabids</taxon>
        <taxon>Cucurbitales</taxon>
        <taxon>Cucurbitaceae</taxon>
        <taxon>Momordiceae</taxon>
        <taxon>Momordica</taxon>
    </lineage>
</organism>
<dbReference type="Pfam" id="PF17177">
    <property type="entry name" value="PPR_long"/>
    <property type="match status" value="1"/>
</dbReference>
<comment type="similarity">
    <text evidence="1">Belongs to the PPR family. P subfamily.</text>
</comment>
<dbReference type="PANTHER" id="PTHR47447:SF28">
    <property type="entry name" value="PENTACOTRIPEPTIDE-REPEAT REGION OF PRORP DOMAIN-CONTAINING PROTEIN"/>
    <property type="match status" value="1"/>
</dbReference>
<feature type="repeat" description="PPR" evidence="3">
    <location>
        <begin position="367"/>
        <end position="401"/>
    </location>
</feature>
<evidence type="ECO:0000259" key="5">
    <source>
        <dbReference type="Pfam" id="PF17177"/>
    </source>
</evidence>